<reference evidence="2" key="1">
    <citation type="submission" date="2022-11" db="UniProtKB">
        <authorList>
            <consortium name="WormBaseParasite"/>
        </authorList>
    </citation>
    <scope>IDENTIFICATION</scope>
</reference>
<organism evidence="1 2">
    <name type="scientific">Panagrolaimus sp. PS1159</name>
    <dbReference type="NCBI Taxonomy" id="55785"/>
    <lineage>
        <taxon>Eukaryota</taxon>
        <taxon>Metazoa</taxon>
        <taxon>Ecdysozoa</taxon>
        <taxon>Nematoda</taxon>
        <taxon>Chromadorea</taxon>
        <taxon>Rhabditida</taxon>
        <taxon>Tylenchina</taxon>
        <taxon>Panagrolaimomorpha</taxon>
        <taxon>Panagrolaimoidea</taxon>
        <taxon>Panagrolaimidae</taxon>
        <taxon>Panagrolaimus</taxon>
    </lineage>
</organism>
<name>A0AC35ER57_9BILA</name>
<dbReference type="Proteomes" id="UP000887580">
    <property type="component" value="Unplaced"/>
</dbReference>
<proteinExistence type="predicted"/>
<evidence type="ECO:0000313" key="1">
    <source>
        <dbReference type="Proteomes" id="UP000887580"/>
    </source>
</evidence>
<accession>A0AC35ER57</accession>
<protein>
    <submittedName>
        <fullName evidence="2">Uncharacterized protein</fullName>
    </submittedName>
</protein>
<dbReference type="WBParaSite" id="PS1159_v2.g10137.t1">
    <property type="protein sequence ID" value="PS1159_v2.g10137.t1"/>
    <property type="gene ID" value="PS1159_v2.g10137"/>
</dbReference>
<sequence length="464" mass="53407">MIHRYRTTLVKGTNIRTTIRLNDLVLSSLYECATSTTEEVRAKVKESFLSIGKKQPTLFLEASHAFVLENTRLNSSNHAYVMSSIAAVLDGSSSLIHHVLDGLLQKFPPGITTSPPKTIISTLAAIAQCNASGFVPFLTDTVLIFRTMNHSNMIERRGCAIAVGECSRHHTSLMLTGIENIAKWEHSKKASGGLFGFIKEAYHRGSPDAQAIFFRATIVLSYGYLVNVSPIDFLPQRLDQTVLPFLRQYMVESKNVVVVREAHLESIHMIAQSILRLTNDYRFDARYEMLSSKYSITYRVFRDLLRDSIIEWDKSRNATELPFRKNKYVDCERRIIDKKYEFAFQLEVQGNIPMDDLKKYAEHQAFNATPDYDDEAVNQAIQMPLPIIPPFRPRLQQNPPIRPQLQNQNFVNPNLLQNPFFEAQQQLIFMNPQIQMLIIQQQQQQQIAQFQWQQMMARNRFQFP</sequence>
<evidence type="ECO:0000313" key="2">
    <source>
        <dbReference type="WBParaSite" id="PS1159_v2.g10137.t1"/>
    </source>
</evidence>